<dbReference type="EMBL" id="VSRR010003511">
    <property type="protein sequence ID" value="MPC36413.1"/>
    <property type="molecule type" value="Genomic_DNA"/>
</dbReference>
<keyword evidence="2" id="KW-1133">Transmembrane helix</keyword>
<feature type="region of interest" description="Disordered" evidence="1">
    <location>
        <begin position="54"/>
        <end position="78"/>
    </location>
</feature>
<organism evidence="3 4">
    <name type="scientific">Portunus trituberculatus</name>
    <name type="common">Swimming crab</name>
    <name type="synonym">Neptunus trituberculatus</name>
    <dbReference type="NCBI Taxonomy" id="210409"/>
    <lineage>
        <taxon>Eukaryota</taxon>
        <taxon>Metazoa</taxon>
        <taxon>Ecdysozoa</taxon>
        <taxon>Arthropoda</taxon>
        <taxon>Crustacea</taxon>
        <taxon>Multicrustacea</taxon>
        <taxon>Malacostraca</taxon>
        <taxon>Eumalacostraca</taxon>
        <taxon>Eucarida</taxon>
        <taxon>Decapoda</taxon>
        <taxon>Pleocyemata</taxon>
        <taxon>Brachyura</taxon>
        <taxon>Eubrachyura</taxon>
        <taxon>Portunoidea</taxon>
        <taxon>Portunidae</taxon>
        <taxon>Portuninae</taxon>
        <taxon>Portunus</taxon>
    </lineage>
</organism>
<reference evidence="3 4" key="1">
    <citation type="submission" date="2019-05" db="EMBL/GenBank/DDBJ databases">
        <title>Another draft genome of Portunus trituberculatus and its Hox gene families provides insights of decapod evolution.</title>
        <authorList>
            <person name="Jeong J.-H."/>
            <person name="Song I."/>
            <person name="Kim S."/>
            <person name="Choi T."/>
            <person name="Kim D."/>
            <person name="Ryu S."/>
            <person name="Kim W."/>
        </authorList>
    </citation>
    <scope>NUCLEOTIDE SEQUENCE [LARGE SCALE GENOMIC DNA]</scope>
    <source>
        <tissue evidence="3">Muscle</tissue>
    </source>
</reference>
<keyword evidence="2" id="KW-0812">Transmembrane</keyword>
<evidence type="ECO:0000313" key="3">
    <source>
        <dbReference type="EMBL" id="MPC36413.1"/>
    </source>
</evidence>
<sequence length="176" mass="19761">MGEGHLRPLSKIGVHVMAVCCEKLKPTHTTTFGSICSVIRLSVRVFNCMYEQEKRHQQQRHHHHHHHHHHQHHHYHHHLHYNIPAAEPDAAGGSVTGGTVTDADGCLLTGAPPPTRGVSLRVPSVFRVREARSRIKLTHILHWHVSSRAYIVFMAVFMTLLLVRLLLGQGGKGGES</sequence>
<evidence type="ECO:0000256" key="1">
    <source>
        <dbReference type="SAM" id="MobiDB-lite"/>
    </source>
</evidence>
<evidence type="ECO:0000256" key="2">
    <source>
        <dbReference type="SAM" id="Phobius"/>
    </source>
</evidence>
<accession>A0A5B7EU36</accession>
<comment type="caution">
    <text evidence="3">The sequence shown here is derived from an EMBL/GenBank/DDBJ whole genome shotgun (WGS) entry which is preliminary data.</text>
</comment>
<proteinExistence type="predicted"/>
<protein>
    <submittedName>
        <fullName evidence="3">Uncharacterized protein</fullName>
    </submittedName>
</protein>
<dbReference type="AlphaFoldDB" id="A0A5B7EU36"/>
<feature type="compositionally biased region" description="Basic residues" evidence="1">
    <location>
        <begin position="57"/>
        <end position="78"/>
    </location>
</feature>
<name>A0A5B7EU36_PORTR</name>
<gene>
    <name evidence="3" type="ORF">E2C01_029870</name>
</gene>
<feature type="transmembrane region" description="Helical" evidence="2">
    <location>
        <begin position="149"/>
        <end position="167"/>
    </location>
</feature>
<evidence type="ECO:0000313" key="4">
    <source>
        <dbReference type="Proteomes" id="UP000324222"/>
    </source>
</evidence>
<keyword evidence="4" id="KW-1185">Reference proteome</keyword>
<keyword evidence="2" id="KW-0472">Membrane</keyword>
<dbReference type="Proteomes" id="UP000324222">
    <property type="component" value="Unassembled WGS sequence"/>
</dbReference>